<protein>
    <submittedName>
        <fullName evidence="1">Uncharacterized protein</fullName>
    </submittedName>
</protein>
<accession>A0A6J4SVU1</accession>
<organism evidence="1">
    <name type="scientific">uncultured Sphingomonadaceae bacterium</name>
    <dbReference type="NCBI Taxonomy" id="169976"/>
    <lineage>
        <taxon>Bacteria</taxon>
        <taxon>Pseudomonadati</taxon>
        <taxon>Pseudomonadota</taxon>
        <taxon>Alphaproteobacteria</taxon>
        <taxon>Sphingomonadales</taxon>
        <taxon>Sphingomonadaceae</taxon>
        <taxon>environmental samples</taxon>
    </lineage>
</organism>
<name>A0A6J4SVU1_9SPHN</name>
<dbReference type="EMBL" id="CADCVW010000070">
    <property type="protein sequence ID" value="CAA9506718.1"/>
    <property type="molecule type" value="Genomic_DNA"/>
</dbReference>
<sequence length="56" mass="6393">DPLTPVRAEPFETFAFRARSGKRAFRRPRRERCCRALGVGLRPSRSGNLAPRIRAL</sequence>
<evidence type="ECO:0000313" key="1">
    <source>
        <dbReference type="EMBL" id="CAA9506718.1"/>
    </source>
</evidence>
<feature type="non-terminal residue" evidence="1">
    <location>
        <position position="1"/>
    </location>
</feature>
<feature type="non-terminal residue" evidence="1">
    <location>
        <position position="56"/>
    </location>
</feature>
<dbReference type="AlphaFoldDB" id="A0A6J4SVU1"/>
<reference evidence="1" key="1">
    <citation type="submission" date="2020-02" db="EMBL/GenBank/DDBJ databases">
        <authorList>
            <person name="Meier V. D."/>
        </authorList>
    </citation>
    <scope>NUCLEOTIDE SEQUENCE</scope>
    <source>
        <strain evidence="1">AVDCRST_MAG39</strain>
    </source>
</reference>
<proteinExistence type="predicted"/>
<gene>
    <name evidence="1" type="ORF">AVDCRST_MAG39-1745</name>
</gene>